<evidence type="ECO:0000313" key="2">
    <source>
        <dbReference type="EMBL" id="MBD1385473.1"/>
    </source>
</evidence>
<dbReference type="Proteomes" id="UP000618754">
    <property type="component" value="Unassembled WGS sequence"/>
</dbReference>
<reference evidence="2 3" key="1">
    <citation type="submission" date="2020-09" db="EMBL/GenBank/DDBJ databases">
        <title>Novel species of Mucilaginibacter isolated from a glacier on the Tibetan Plateau.</title>
        <authorList>
            <person name="Liu Q."/>
            <person name="Xin Y.-H."/>
        </authorList>
    </citation>
    <scope>NUCLEOTIDE SEQUENCE [LARGE SCALE GENOMIC DNA]</scope>
    <source>
        <strain evidence="2 3">CGMCC 1.13878</strain>
    </source>
</reference>
<evidence type="ECO:0000313" key="3">
    <source>
        <dbReference type="Proteomes" id="UP000618754"/>
    </source>
</evidence>
<dbReference type="EMBL" id="JACWMW010000002">
    <property type="protein sequence ID" value="MBD1385473.1"/>
    <property type="molecule type" value="Genomic_DNA"/>
</dbReference>
<comment type="caution">
    <text evidence="2">The sequence shown here is derived from an EMBL/GenBank/DDBJ whole genome shotgun (WGS) entry which is preliminary data.</text>
</comment>
<evidence type="ECO:0000256" key="1">
    <source>
        <dbReference type="SAM" id="SignalP"/>
    </source>
</evidence>
<dbReference type="RefSeq" id="WP_191175348.1">
    <property type="nucleotide sequence ID" value="NZ_JACWMW010000002.1"/>
</dbReference>
<sequence length="172" mass="19195">MKKKYYLLLFVLILSATANAQTTWITKNLDEKISVKFPAEPLKDSKNGIDIYTLKQADSIAYTANMIDYSVVAHLDSATLAPMKDDQRFADQLLAGFASKKTNYTFGEITIGKWKTYTTYSFSGTENTTKATLTIQMILTGSKMYSLSCRVPANLVTKNKDSFLGSVELLKK</sequence>
<evidence type="ECO:0008006" key="4">
    <source>
        <dbReference type="Google" id="ProtNLM"/>
    </source>
</evidence>
<feature type="signal peptide" evidence="1">
    <location>
        <begin position="1"/>
        <end position="20"/>
    </location>
</feature>
<keyword evidence="3" id="KW-1185">Reference proteome</keyword>
<organism evidence="2 3">
    <name type="scientific">Mucilaginibacter rigui</name>
    <dbReference type="NCBI Taxonomy" id="534635"/>
    <lineage>
        <taxon>Bacteria</taxon>
        <taxon>Pseudomonadati</taxon>
        <taxon>Bacteroidota</taxon>
        <taxon>Sphingobacteriia</taxon>
        <taxon>Sphingobacteriales</taxon>
        <taxon>Sphingobacteriaceae</taxon>
        <taxon>Mucilaginibacter</taxon>
    </lineage>
</organism>
<proteinExistence type="predicted"/>
<protein>
    <recommendedName>
        <fullName evidence="4">DUF4251 domain-containing protein</fullName>
    </recommendedName>
</protein>
<feature type="chain" id="PRO_5046465703" description="DUF4251 domain-containing protein" evidence="1">
    <location>
        <begin position="21"/>
        <end position="172"/>
    </location>
</feature>
<name>A0ABR7X4I8_9SPHI</name>
<accession>A0ABR7X4I8</accession>
<keyword evidence="1" id="KW-0732">Signal</keyword>
<gene>
    <name evidence="2" type="ORF">IDJ75_09310</name>
</gene>